<protein>
    <submittedName>
        <fullName evidence="1">Glycosyl transferase family 2</fullName>
    </submittedName>
</protein>
<organism evidence="1 2">
    <name type="scientific">Paracoccus tegillarcae</name>
    <dbReference type="NCBI Taxonomy" id="1529068"/>
    <lineage>
        <taxon>Bacteria</taxon>
        <taxon>Pseudomonadati</taxon>
        <taxon>Pseudomonadota</taxon>
        <taxon>Alphaproteobacteria</taxon>
        <taxon>Rhodobacterales</taxon>
        <taxon>Paracoccaceae</taxon>
        <taxon>Paracoccus</taxon>
    </lineage>
</organism>
<dbReference type="RefSeq" id="WP_101459381.1">
    <property type="nucleotide sequence ID" value="NZ_CP025408.1"/>
</dbReference>
<gene>
    <name evidence="1" type="ORF">CUV01_04305</name>
</gene>
<dbReference type="Proteomes" id="UP000233742">
    <property type="component" value="Chromosome"/>
</dbReference>
<dbReference type="Pfam" id="PF13704">
    <property type="entry name" value="Glyco_tranf_2_4"/>
    <property type="match status" value="1"/>
</dbReference>
<keyword evidence="2" id="KW-1185">Reference proteome</keyword>
<evidence type="ECO:0000313" key="2">
    <source>
        <dbReference type="Proteomes" id="UP000233742"/>
    </source>
</evidence>
<reference evidence="1 2" key="1">
    <citation type="submission" date="2017-12" db="EMBL/GenBank/DDBJ databases">
        <authorList>
            <person name="Hurst M.R.H."/>
        </authorList>
    </citation>
    <scope>NUCLEOTIDE SEQUENCE [LARGE SCALE GENOMIC DNA]</scope>
    <source>
        <strain evidence="1 2">BM15</strain>
    </source>
</reference>
<dbReference type="AlphaFoldDB" id="A0A2K9EHA7"/>
<accession>A0A2K9EHA7</accession>
<evidence type="ECO:0000313" key="1">
    <source>
        <dbReference type="EMBL" id="AUH32707.1"/>
    </source>
</evidence>
<proteinExistence type="predicted"/>
<sequence length="339" mass="39671">MYFKEGYGRLGRRAERQYYLLRAMRRGRRLQSLSNRTNLIRPADILVFVTLRNERTRLPYFLEYYRKLGAAHFLIVDNDSTDGSADYLRSEPDVSLWHTKESYKSARFGMDWINDLLRRYGHDHWCLTVDPDEFFIYPHHDTRPLQALTDWLDSVDDKSFSAMLLDVYPRGPVEQAVCREGQNPLEVANWFDAANYTIRKNHKYGNLWIQGGPRARAVFPGRPFESPALNKIPLVRWHWRYAYLSSTHSLLPRQLNMVYDQDGGERASGCLLHAKFLAGIAEKSTEELSRRQHYAGSQEYRAYHKRFQGKTVLWCDASSEYADWRQLADLGLMSGGNWV</sequence>
<dbReference type="KEGG" id="paro:CUV01_04305"/>
<dbReference type="InterPro" id="IPR029044">
    <property type="entry name" value="Nucleotide-diphossugar_trans"/>
</dbReference>
<dbReference type="EMBL" id="CP025408">
    <property type="protein sequence ID" value="AUH32707.1"/>
    <property type="molecule type" value="Genomic_DNA"/>
</dbReference>
<dbReference type="GO" id="GO:0016740">
    <property type="term" value="F:transferase activity"/>
    <property type="evidence" value="ECO:0007669"/>
    <property type="project" value="UniProtKB-KW"/>
</dbReference>
<dbReference type="SUPFAM" id="SSF53448">
    <property type="entry name" value="Nucleotide-diphospho-sugar transferases"/>
    <property type="match status" value="1"/>
</dbReference>
<name>A0A2K9EHA7_9RHOB</name>
<dbReference type="OrthoDB" id="3010234at2"/>
<keyword evidence="1" id="KW-0808">Transferase</keyword>